<dbReference type="GeneID" id="35382345"/>
<protein>
    <submittedName>
        <fullName evidence="1">Uncharacterized protein</fullName>
    </submittedName>
</protein>
<keyword evidence="2" id="KW-1185">Reference proteome</keyword>
<gene>
    <name evidence="1" type="ORF">ORPV_545</name>
</gene>
<proteinExistence type="predicted"/>
<sequence length="178" mass="20313">MDKVGIKFEIGDSVAFTATSKFYSKFGTYLGAHGDNAAKVKLHKGFGENIIYPSVNSLVKKTKEANNIDVRFKNGDMVIIGRNPYSEKKGIFEGMDDKFAKVRMIEDGQVNYKELYLLTSVNDYKDMVFFTRDNNKVVYLNYGPFKLPIPEDVNFVVKDNVTYISYNGYEYVISQQLT</sequence>
<dbReference type="KEGG" id="vg:35382345"/>
<evidence type="ECO:0000313" key="1">
    <source>
        <dbReference type="EMBL" id="SNW62449.1"/>
    </source>
</evidence>
<dbReference type="EMBL" id="LT906555">
    <property type="protein sequence ID" value="SNW62449.1"/>
    <property type="molecule type" value="Genomic_DNA"/>
</dbReference>
<name>A0A2I2L4R0_9VIRU</name>
<dbReference type="Proteomes" id="UP000236316">
    <property type="component" value="Segment"/>
</dbReference>
<evidence type="ECO:0000313" key="2">
    <source>
        <dbReference type="Proteomes" id="UP000236316"/>
    </source>
</evidence>
<organism evidence="1">
    <name type="scientific">Orpheovirus IHUMI-LCC2</name>
    <dbReference type="NCBI Taxonomy" id="2023057"/>
    <lineage>
        <taxon>Viruses</taxon>
        <taxon>Varidnaviria</taxon>
        <taxon>Bamfordvirae</taxon>
        <taxon>Nucleocytoviricota</taxon>
        <taxon>Megaviricetes</taxon>
        <taxon>Pimascovirales</taxon>
        <taxon>Ocovirineae</taxon>
        <taxon>Orpheoviridae</taxon>
        <taxon>Alphaorpheovirus</taxon>
        <taxon>Alphaorpheovirus massiliense</taxon>
    </lineage>
</organism>
<accession>A0A2I2L4R0</accession>
<dbReference type="RefSeq" id="YP_009448751.1">
    <property type="nucleotide sequence ID" value="NC_036594.1"/>
</dbReference>
<reference evidence="1" key="1">
    <citation type="submission" date="2017-08" db="EMBL/GenBank/DDBJ databases">
        <authorList>
            <consortium name="Urmite Genomes"/>
        </authorList>
    </citation>
    <scope>NUCLEOTIDE SEQUENCE [LARGE SCALE GENOMIC DNA]</scope>
    <source>
        <strain evidence="1">IHUMI-LCC2</strain>
    </source>
</reference>